<comment type="caution">
    <text evidence="9">The sequence shown here is derived from an EMBL/GenBank/DDBJ whole genome shotgun (WGS) entry which is preliminary data.</text>
</comment>
<dbReference type="InterPro" id="IPR024079">
    <property type="entry name" value="MetalloPept_cat_dom_sf"/>
</dbReference>
<dbReference type="EC" id="3.4.15.5" evidence="9"/>
<evidence type="ECO:0000313" key="9">
    <source>
        <dbReference type="EMBL" id="MDR6892956.1"/>
    </source>
</evidence>
<evidence type="ECO:0000256" key="3">
    <source>
        <dbReference type="ARBA" id="ARBA00022723"/>
    </source>
</evidence>
<dbReference type="GO" id="GO:0008241">
    <property type="term" value="F:peptidyl-dipeptidase activity"/>
    <property type="evidence" value="ECO:0007669"/>
    <property type="project" value="UniProtKB-EC"/>
</dbReference>
<dbReference type="InterPro" id="IPR001567">
    <property type="entry name" value="Pept_M3A_M3B_dom"/>
</dbReference>
<dbReference type="GO" id="GO:0006508">
    <property type="term" value="P:proteolysis"/>
    <property type="evidence" value="ECO:0007669"/>
    <property type="project" value="UniProtKB-KW"/>
</dbReference>
<dbReference type="InterPro" id="IPR024077">
    <property type="entry name" value="Neurolysin/TOP_dom2"/>
</dbReference>
<evidence type="ECO:0000256" key="5">
    <source>
        <dbReference type="ARBA" id="ARBA00022833"/>
    </source>
</evidence>
<dbReference type="InterPro" id="IPR034005">
    <property type="entry name" value="M3A_DCP"/>
</dbReference>
<dbReference type="Gene3D" id="1.10.1370.40">
    <property type="match status" value="1"/>
</dbReference>
<dbReference type="SUPFAM" id="SSF55486">
    <property type="entry name" value="Metalloproteases ('zincins'), catalytic domain"/>
    <property type="match status" value="1"/>
</dbReference>
<proteinExistence type="inferred from homology"/>
<dbReference type="CDD" id="cd06456">
    <property type="entry name" value="M3A_DCP"/>
    <property type="match status" value="1"/>
</dbReference>
<dbReference type="GO" id="GO:0004180">
    <property type="term" value="F:carboxypeptidase activity"/>
    <property type="evidence" value="ECO:0007669"/>
    <property type="project" value="UniProtKB-KW"/>
</dbReference>
<organism evidence="9 10">
    <name type="scientific">Falsarthrobacter nasiphocae</name>
    <dbReference type="NCBI Taxonomy" id="189863"/>
    <lineage>
        <taxon>Bacteria</taxon>
        <taxon>Bacillati</taxon>
        <taxon>Actinomycetota</taxon>
        <taxon>Actinomycetes</taxon>
        <taxon>Micrococcales</taxon>
        <taxon>Micrococcaceae</taxon>
        <taxon>Falsarthrobacter</taxon>
    </lineage>
</organism>
<keyword evidence="4 7" id="KW-0378">Hydrolase</keyword>
<protein>
    <submittedName>
        <fullName evidence="9">Peptidyl-dipeptidase Dcp</fullName>
        <ecNumber evidence="9">3.4.15.5</ecNumber>
    </submittedName>
</protein>
<gene>
    <name evidence="9" type="ORF">J2S35_001896</name>
</gene>
<dbReference type="Pfam" id="PF01432">
    <property type="entry name" value="Peptidase_M3"/>
    <property type="match status" value="1"/>
</dbReference>
<dbReference type="GO" id="GO:0046872">
    <property type="term" value="F:metal ion binding"/>
    <property type="evidence" value="ECO:0007669"/>
    <property type="project" value="UniProtKB-UniRule"/>
</dbReference>
<evidence type="ECO:0000256" key="4">
    <source>
        <dbReference type="ARBA" id="ARBA00022801"/>
    </source>
</evidence>
<dbReference type="GO" id="GO:0004222">
    <property type="term" value="F:metalloendopeptidase activity"/>
    <property type="evidence" value="ECO:0007669"/>
    <property type="project" value="InterPro"/>
</dbReference>
<keyword evidence="6 7" id="KW-0482">Metalloprotease</keyword>
<keyword evidence="10" id="KW-1185">Reference proteome</keyword>
<evidence type="ECO:0000256" key="2">
    <source>
        <dbReference type="ARBA" id="ARBA00022670"/>
    </source>
</evidence>
<evidence type="ECO:0000313" key="10">
    <source>
        <dbReference type="Proteomes" id="UP001247307"/>
    </source>
</evidence>
<evidence type="ECO:0000259" key="8">
    <source>
        <dbReference type="Pfam" id="PF01432"/>
    </source>
</evidence>
<feature type="domain" description="Peptidase M3A/M3B catalytic" evidence="8">
    <location>
        <begin position="224"/>
        <end position="680"/>
    </location>
</feature>
<dbReference type="Gene3D" id="3.40.390.10">
    <property type="entry name" value="Collagenase (Catalytic Domain)"/>
    <property type="match status" value="1"/>
</dbReference>
<reference evidence="9" key="1">
    <citation type="submission" date="2023-07" db="EMBL/GenBank/DDBJ databases">
        <title>Sequencing the genomes of 1000 actinobacteria strains.</title>
        <authorList>
            <person name="Klenk H.-P."/>
        </authorList>
    </citation>
    <scope>NUCLEOTIDE SEQUENCE</scope>
    <source>
        <strain evidence="9">DSM 13988</strain>
    </source>
</reference>
<dbReference type="GO" id="GO:0005829">
    <property type="term" value="C:cytosol"/>
    <property type="evidence" value="ECO:0007669"/>
    <property type="project" value="TreeGrafter"/>
</dbReference>
<dbReference type="FunFam" id="3.40.390.10:FF:000009">
    <property type="entry name" value="Oligopeptidase A"/>
    <property type="match status" value="1"/>
</dbReference>
<dbReference type="AlphaFoldDB" id="A0AAE4C649"/>
<keyword evidence="5 7" id="KW-0862">Zinc</keyword>
<comment type="cofactor">
    <cofactor evidence="7">
        <name>Zn(2+)</name>
        <dbReference type="ChEBI" id="CHEBI:29105"/>
    </cofactor>
    <text evidence="7">Binds 1 zinc ion.</text>
</comment>
<dbReference type="PANTHER" id="PTHR43660">
    <property type="entry name" value="DIPEPTIDYL CARBOXYPEPTIDASE"/>
    <property type="match status" value="1"/>
</dbReference>
<name>A0AAE4C649_9MICC</name>
<evidence type="ECO:0000256" key="1">
    <source>
        <dbReference type="ARBA" id="ARBA00006040"/>
    </source>
</evidence>
<keyword evidence="2 7" id="KW-0645">Protease</keyword>
<dbReference type="InterPro" id="IPR045090">
    <property type="entry name" value="Pept_M3A_M3B"/>
</dbReference>
<evidence type="ECO:0000256" key="6">
    <source>
        <dbReference type="ARBA" id="ARBA00023049"/>
    </source>
</evidence>
<dbReference type="PANTHER" id="PTHR43660:SF1">
    <property type="entry name" value="DIPEPTIDYL CARBOXYPEPTIDASE"/>
    <property type="match status" value="1"/>
</dbReference>
<dbReference type="Proteomes" id="UP001247307">
    <property type="component" value="Unassembled WGS sequence"/>
</dbReference>
<dbReference type="Gene3D" id="1.10.1370.10">
    <property type="entry name" value="Neurolysin, domain 3"/>
    <property type="match status" value="1"/>
</dbReference>
<dbReference type="RefSeq" id="WP_309852804.1">
    <property type="nucleotide sequence ID" value="NZ_BAAAIU010000004.1"/>
</dbReference>
<sequence length="688" mass="74920">MKHHILNSSALPGGVPDYSELTPESLDELLAEATAHQRAAWAAIAENPESATFQNTIVPLEEAYAVAALAYAALGTFEGSCGTDEILDLSARWAPKLAEHSAAMAEDERLAARLSGLSTEGLSPEQAHLVSEWTKAFEAQGAFLAADVKEEVARIDAEIASLMSEHSTALLKGAEAAAFVTDREEDLAGLSEEAVARAAANAAEAGLPGHWRLTQDLFAAPSSLSSMTDRQARRTYYANSINRGRGPVRDTGSADTPENLTTAAKIAALRVKKAELFGFPRYADLSLRTSVAGDVNTALGMLERLIPAALASFERELDVMAEVSGMAREDIEASDVPYLQALVAKERYSVDEDALRPYFELDRVLNEGVFRAASGLYGISFRELTDVPTYRPDVRVWEVTDADGSRLGMFLGDFFARSTKQGGAWMHDLVPANGMTGARPVVMNTLNIQEPQPGEPALLSIDNVRTLFHEFGHALHSLLTDTGYVSNAGTNVPRDFVEYPSQVNEMWMFAPGVVEHYAVHHKTGEPLSAETIEAIRRSAVWGEGFSTSEYLGAALLDMAWHTRTSSDEPIETAEQALEFERSVLAKYGFEGLPVGPRYRTGTFKHIFGGGYAAGYYSYIFSEMMDAETVAWFEERGGLTRENGDAFRTALLSTGNRQDPAQSFRDLLGRDPEIAPLLTRRGLVVDDDR</sequence>
<evidence type="ECO:0000256" key="7">
    <source>
        <dbReference type="RuleBase" id="RU003435"/>
    </source>
</evidence>
<comment type="similarity">
    <text evidence="1 7">Belongs to the peptidase M3 family.</text>
</comment>
<accession>A0AAE4C649</accession>
<dbReference type="EMBL" id="JAVDUI010000001">
    <property type="protein sequence ID" value="MDR6892956.1"/>
    <property type="molecule type" value="Genomic_DNA"/>
</dbReference>
<keyword evidence="3 7" id="KW-0479">Metal-binding</keyword>
<keyword evidence="9" id="KW-0121">Carboxypeptidase</keyword>